<feature type="domain" description="Glycosyl transferase family 1" evidence="1">
    <location>
        <begin position="165"/>
        <end position="291"/>
    </location>
</feature>
<proteinExistence type="predicted"/>
<dbReference type="InterPro" id="IPR001296">
    <property type="entry name" value="Glyco_trans_1"/>
</dbReference>
<dbReference type="PANTHER" id="PTHR12526">
    <property type="entry name" value="GLYCOSYLTRANSFERASE"/>
    <property type="match status" value="1"/>
</dbReference>
<dbReference type="GO" id="GO:1901135">
    <property type="term" value="P:carbohydrate derivative metabolic process"/>
    <property type="evidence" value="ECO:0007669"/>
    <property type="project" value="UniProtKB-ARBA"/>
</dbReference>
<sequence length="336" mass="39356">MFIKVVNWVDEHFVDVDIRVLLISSKGINYSKIRPHIHIDVLDIKSIFRSIIKVKRYIKDYKPDIVFSTITQLNIMLSLIKLVSKNFVLISRETNVITEEFKTNNYPFYYLWLYKLSLKVSDFKVFQSIDMLEDAIKVSNLDNYKIINNCVDSVVDRPKMKKKELDTLNLICIGRLEKQKGFDRLIKSIQNFYSGFELKLDIYGTGSESESLEKLAKDLNCGYRVNFKGYDDKVMSIINEYDLFILSSLHEGFPNAMIETLSYGVPVWSVDCKGGVNEIINDTNGRVFRDTDELVQNLVRFKEYSYDRDLIWMDATTRFSESKARTEYLEVIKRFL</sequence>
<keyword evidence="2" id="KW-0808">Transferase</keyword>
<comment type="caution">
    <text evidence="2">The sequence shown here is derived from an EMBL/GenBank/DDBJ whole genome shotgun (WGS) entry which is preliminary data.</text>
</comment>
<gene>
    <name evidence="2" type="ORF">VEZ01S_19_00660</name>
</gene>
<dbReference type="Gene3D" id="3.40.50.2000">
    <property type="entry name" value="Glycogen Phosphorylase B"/>
    <property type="match status" value="2"/>
</dbReference>
<accession>U3AI96</accession>
<keyword evidence="3" id="KW-1185">Reference proteome</keyword>
<evidence type="ECO:0000313" key="2">
    <source>
        <dbReference type="EMBL" id="GAD79651.1"/>
    </source>
</evidence>
<dbReference type="CDD" id="cd03811">
    <property type="entry name" value="GT4_GT28_WabH-like"/>
    <property type="match status" value="1"/>
</dbReference>
<dbReference type="AlphaFoldDB" id="U3AI96"/>
<dbReference type="GO" id="GO:0016757">
    <property type="term" value="F:glycosyltransferase activity"/>
    <property type="evidence" value="ECO:0007669"/>
    <property type="project" value="InterPro"/>
</dbReference>
<dbReference type="EMBL" id="BATM01000019">
    <property type="protein sequence ID" value="GAD79651.1"/>
    <property type="molecule type" value="Genomic_DNA"/>
</dbReference>
<evidence type="ECO:0000259" key="1">
    <source>
        <dbReference type="Pfam" id="PF00534"/>
    </source>
</evidence>
<dbReference type="Proteomes" id="UP000016562">
    <property type="component" value="Unassembled WGS sequence"/>
</dbReference>
<evidence type="ECO:0000313" key="3">
    <source>
        <dbReference type="Proteomes" id="UP000016562"/>
    </source>
</evidence>
<dbReference type="Pfam" id="PF00534">
    <property type="entry name" value="Glycos_transf_1"/>
    <property type="match status" value="1"/>
</dbReference>
<dbReference type="PANTHER" id="PTHR12526:SF630">
    <property type="entry name" value="GLYCOSYLTRANSFERASE"/>
    <property type="match status" value="1"/>
</dbReference>
<dbReference type="SUPFAM" id="SSF53756">
    <property type="entry name" value="UDP-Glycosyltransferase/glycogen phosphorylase"/>
    <property type="match status" value="1"/>
</dbReference>
<protein>
    <submittedName>
        <fullName evidence="2">Putative glycosyltransferase</fullName>
    </submittedName>
</protein>
<name>U3AI96_9VIBR</name>
<dbReference type="eggNOG" id="COG0438">
    <property type="taxonomic scope" value="Bacteria"/>
</dbReference>
<reference evidence="2 3" key="1">
    <citation type="submission" date="2013-09" db="EMBL/GenBank/DDBJ databases">
        <title>Whole genome shotgun sequence of Vibrio ezurae NBRC 102218.</title>
        <authorList>
            <person name="Yoshida I."/>
            <person name="Hosoyama A."/>
            <person name="Numata M."/>
            <person name="Hashimoto M."/>
            <person name="Hosoyama Y."/>
            <person name="Tsuchikane K."/>
            <person name="Noguchi M."/>
            <person name="Hirakata S."/>
            <person name="Ichikawa N."/>
            <person name="Ohji S."/>
            <person name="Yamazoe A."/>
            <person name="Fujita N."/>
        </authorList>
    </citation>
    <scope>NUCLEOTIDE SEQUENCE [LARGE SCALE GENOMIC DNA]</scope>
    <source>
        <strain evidence="2 3">NBRC 102218</strain>
    </source>
</reference>
<organism evidence="2 3">
    <name type="scientific">Vibrio ezurae NBRC 102218</name>
    <dbReference type="NCBI Taxonomy" id="1219080"/>
    <lineage>
        <taxon>Bacteria</taxon>
        <taxon>Pseudomonadati</taxon>
        <taxon>Pseudomonadota</taxon>
        <taxon>Gammaproteobacteria</taxon>
        <taxon>Vibrionales</taxon>
        <taxon>Vibrionaceae</taxon>
        <taxon>Vibrio</taxon>
    </lineage>
</organism>
<dbReference type="STRING" id="1219080.VEZ01S_19_00660"/>